<reference evidence="2" key="1">
    <citation type="submission" date="2018-03" db="EMBL/GenBank/DDBJ databases">
        <authorList>
            <person name="Guldener U."/>
        </authorList>
    </citation>
    <scope>NUCLEOTIDE SEQUENCE</scope>
</reference>
<keyword evidence="3" id="KW-1185">Reference proteome</keyword>
<organism evidence="2 3">
    <name type="scientific">Cephalotrichum gorgonifer</name>
    <dbReference type="NCBI Taxonomy" id="2041049"/>
    <lineage>
        <taxon>Eukaryota</taxon>
        <taxon>Fungi</taxon>
        <taxon>Dikarya</taxon>
        <taxon>Ascomycota</taxon>
        <taxon>Pezizomycotina</taxon>
        <taxon>Sordariomycetes</taxon>
        <taxon>Hypocreomycetidae</taxon>
        <taxon>Microascales</taxon>
        <taxon>Microascaceae</taxon>
        <taxon>Cephalotrichum</taxon>
    </lineage>
</organism>
<feature type="domain" description="2EXR" evidence="1">
    <location>
        <begin position="44"/>
        <end position="155"/>
    </location>
</feature>
<dbReference type="PANTHER" id="PTHR35910">
    <property type="entry name" value="2EXR DOMAIN-CONTAINING PROTEIN"/>
    <property type="match status" value="1"/>
</dbReference>
<dbReference type="EMBL" id="ONZQ02000013">
    <property type="protein sequence ID" value="SPO05729.1"/>
    <property type="molecule type" value="Genomic_DNA"/>
</dbReference>
<evidence type="ECO:0000259" key="1">
    <source>
        <dbReference type="Pfam" id="PF20150"/>
    </source>
</evidence>
<comment type="caution">
    <text evidence="2">The sequence shown here is derived from an EMBL/GenBank/DDBJ whole genome shotgun (WGS) entry which is preliminary data.</text>
</comment>
<proteinExistence type="predicted"/>
<sequence length="321" mass="34862">MGSCDQEGGDLIDPSPAIWLEFRLLDPPAPATPPRDLAGAPASFPLFTSLPAEIRLQIYDAALLPRTILLTCKISSPAFSTFPPPIPDHASPAPAVTPRFSCPPAPALLHVSREARAFAARRYTPSFGYRISPLHTSTPLRLAPRVYFDFDRDALLLAGELEPCTPHGFHAPMVYFLDKVECSRVKRIACAADALRSKYPTAPLHSTATTTTALRGNSMMVGSGLGMGMGRVEVDDEVVFVMLSHVLDRFSGVDTVFVPFDGLRCSKGEEGAGGMESWEESGGDAIQKIWDGWVLGVTTQGSSLRGKRIPLVREEDLERVW</sequence>
<dbReference type="InterPro" id="IPR045518">
    <property type="entry name" value="2EXR"/>
</dbReference>
<name>A0AAE8SYD1_9PEZI</name>
<dbReference type="Proteomes" id="UP001187682">
    <property type="component" value="Unassembled WGS sequence"/>
</dbReference>
<dbReference type="PANTHER" id="PTHR35910:SF6">
    <property type="entry name" value="2EXR DOMAIN-CONTAINING PROTEIN"/>
    <property type="match status" value="1"/>
</dbReference>
<accession>A0AAE8SYD1</accession>
<dbReference type="AlphaFoldDB" id="A0AAE8SYD1"/>
<protein>
    <recommendedName>
        <fullName evidence="1">2EXR domain-containing protein</fullName>
    </recommendedName>
</protein>
<dbReference type="Pfam" id="PF20150">
    <property type="entry name" value="2EXR"/>
    <property type="match status" value="1"/>
</dbReference>
<evidence type="ECO:0000313" key="2">
    <source>
        <dbReference type="EMBL" id="SPO05729.1"/>
    </source>
</evidence>
<gene>
    <name evidence="2" type="ORF">DNG_08416</name>
</gene>
<evidence type="ECO:0000313" key="3">
    <source>
        <dbReference type="Proteomes" id="UP001187682"/>
    </source>
</evidence>